<evidence type="ECO:0000313" key="1">
    <source>
        <dbReference type="EMBL" id="KAF5825959.1"/>
    </source>
</evidence>
<sequence>MRGVHTRVEHTSPHCSRPPGSYMQAFDILKAALGPQHQDTLHTLAVATLLLINSSTTRIQVNFMDVSL</sequence>
<keyword evidence="2" id="KW-1185">Reference proteome</keyword>
<comment type="caution">
    <text evidence="1">The sequence shown here is derived from an EMBL/GenBank/DDBJ whole genome shotgun (WGS) entry which is preliminary data.</text>
</comment>
<protein>
    <submittedName>
        <fullName evidence="1">Uncharacterized protein</fullName>
    </submittedName>
</protein>
<dbReference type="EMBL" id="MU071595">
    <property type="protein sequence ID" value="KAF5825959.1"/>
    <property type="molecule type" value="Genomic_DNA"/>
</dbReference>
<gene>
    <name evidence="1" type="ORF">DUNSADRAFT_5670</name>
</gene>
<accession>A0ABQ7FU76</accession>
<evidence type="ECO:0000313" key="2">
    <source>
        <dbReference type="Proteomes" id="UP000815325"/>
    </source>
</evidence>
<organism evidence="1 2">
    <name type="scientific">Dunaliella salina</name>
    <name type="common">Green alga</name>
    <name type="synonym">Protococcus salinus</name>
    <dbReference type="NCBI Taxonomy" id="3046"/>
    <lineage>
        <taxon>Eukaryota</taxon>
        <taxon>Viridiplantae</taxon>
        <taxon>Chlorophyta</taxon>
        <taxon>core chlorophytes</taxon>
        <taxon>Chlorophyceae</taxon>
        <taxon>CS clade</taxon>
        <taxon>Chlamydomonadales</taxon>
        <taxon>Dunaliellaceae</taxon>
        <taxon>Dunaliella</taxon>
    </lineage>
</organism>
<reference evidence="1" key="1">
    <citation type="submission" date="2017-08" db="EMBL/GenBank/DDBJ databases">
        <authorList>
            <person name="Polle J.E."/>
            <person name="Barry K."/>
            <person name="Cushman J."/>
            <person name="Schmutz J."/>
            <person name="Tran D."/>
            <person name="Hathwaick L.T."/>
            <person name="Yim W.C."/>
            <person name="Jenkins J."/>
            <person name="Mckie-Krisberg Z.M."/>
            <person name="Prochnik S."/>
            <person name="Lindquist E."/>
            <person name="Dockter R.B."/>
            <person name="Adam C."/>
            <person name="Molina H."/>
            <person name="Bunkerborg J."/>
            <person name="Jin E."/>
            <person name="Buchheim M."/>
            <person name="Magnuson J."/>
        </authorList>
    </citation>
    <scope>NUCLEOTIDE SEQUENCE</scope>
    <source>
        <strain evidence="1">CCAP 19/18</strain>
    </source>
</reference>
<name>A0ABQ7FU76_DUNSA</name>
<proteinExistence type="predicted"/>
<dbReference type="Proteomes" id="UP000815325">
    <property type="component" value="Unassembled WGS sequence"/>
</dbReference>